<dbReference type="PANTHER" id="PTHR33744:SF1">
    <property type="entry name" value="DNA-BINDING TRANSCRIPTIONAL ACTIVATOR ADER"/>
    <property type="match status" value="1"/>
</dbReference>
<gene>
    <name evidence="4" type="ORF">GB882_17000</name>
</gene>
<evidence type="ECO:0008006" key="6">
    <source>
        <dbReference type="Google" id="ProtNLM"/>
    </source>
</evidence>
<dbReference type="Proteomes" id="UP000429644">
    <property type="component" value="Unassembled WGS sequence"/>
</dbReference>
<comment type="similarity">
    <text evidence="1">Belongs to the CdaR family.</text>
</comment>
<accession>A0A7J9V0G6</accession>
<dbReference type="InterPro" id="IPR025736">
    <property type="entry name" value="PucR_C-HTH_dom"/>
</dbReference>
<reference evidence="4 5" key="1">
    <citation type="submission" date="2019-10" db="EMBL/GenBank/DDBJ databases">
        <title>Georgenia wutianyii sp. nov. and Georgenia yuyongxinii sp. nov. isolated from plateau pika (Ochotona curzoniae) in the Qinghai-Tibet plateau of China.</title>
        <authorList>
            <person name="Tian Z."/>
        </authorList>
    </citation>
    <scope>NUCLEOTIDE SEQUENCE [LARGE SCALE GENOMIC DNA]</scope>
    <source>
        <strain evidence="4 5">JCM 15130</strain>
    </source>
</reference>
<evidence type="ECO:0000259" key="3">
    <source>
        <dbReference type="Pfam" id="PF17853"/>
    </source>
</evidence>
<feature type="non-terminal residue" evidence="4">
    <location>
        <position position="1"/>
    </location>
</feature>
<name>A0A7J9V0G6_9MICO</name>
<dbReference type="InterPro" id="IPR041522">
    <property type="entry name" value="CdaR_GGDEF"/>
</dbReference>
<organism evidence="4 5">
    <name type="scientific">Georgenia ruanii</name>
    <dbReference type="NCBI Taxonomy" id="348442"/>
    <lineage>
        <taxon>Bacteria</taxon>
        <taxon>Bacillati</taxon>
        <taxon>Actinomycetota</taxon>
        <taxon>Actinomycetes</taxon>
        <taxon>Micrococcales</taxon>
        <taxon>Bogoriellaceae</taxon>
        <taxon>Georgenia</taxon>
    </lineage>
</organism>
<dbReference type="Pfam" id="PF13556">
    <property type="entry name" value="HTH_30"/>
    <property type="match status" value="1"/>
</dbReference>
<evidence type="ECO:0000259" key="2">
    <source>
        <dbReference type="Pfam" id="PF13556"/>
    </source>
</evidence>
<sequence length="376" mass="41206">MSALQPHAAADVPRLLRAAQEGGLRRLMAVLHRSIEAEVGLFDLDGSVLATAPGRALWDYEHVLAAREAPGEAGIVVLTVELHHEAVSLLAAREPGDKRYLVDVAAEIVALEIGRLRAGQQVRRELAADVLDDIIENRLSGREARERMTGIGLDSNRPHRVLLGRSRTSSPRLLKIPWAIHALMSNRPDPFVRVVRGEDIVMVIPDDPMVGRIAGTLLQHVADLGPDARVGVSLPHVGASGLRVGYHEARAALCQGTGVQYPRRIDLSQLLVITNEALPLGDFARQFLGPLLDYDRRHGGSLVETLHVYLDTDRVAGETADRLFVHRNTLRYRLRQIEELLGMGIESSWSITNLSLALAALEEDSTSPEPARSLRP</sequence>
<dbReference type="InterPro" id="IPR042070">
    <property type="entry name" value="PucR_C-HTH_sf"/>
</dbReference>
<feature type="domain" description="CdaR GGDEF-like" evidence="3">
    <location>
        <begin position="140"/>
        <end position="253"/>
    </location>
</feature>
<dbReference type="PANTHER" id="PTHR33744">
    <property type="entry name" value="CARBOHYDRATE DIACID REGULATOR"/>
    <property type="match status" value="1"/>
</dbReference>
<comment type="caution">
    <text evidence="4">The sequence shown here is derived from an EMBL/GenBank/DDBJ whole genome shotgun (WGS) entry which is preliminary data.</text>
</comment>
<feature type="domain" description="PucR C-terminal helix-turn-helix" evidence="2">
    <location>
        <begin position="302"/>
        <end position="360"/>
    </location>
</feature>
<dbReference type="AlphaFoldDB" id="A0A7J9V0G6"/>
<protein>
    <recommendedName>
        <fullName evidence="6">PucR family transcriptional regulator</fullName>
    </recommendedName>
</protein>
<evidence type="ECO:0000313" key="4">
    <source>
        <dbReference type="EMBL" id="MPV90375.1"/>
    </source>
</evidence>
<dbReference type="InterPro" id="IPR051448">
    <property type="entry name" value="CdaR-like_regulators"/>
</dbReference>
<dbReference type="Gene3D" id="1.10.10.2840">
    <property type="entry name" value="PucR C-terminal helix-turn-helix domain"/>
    <property type="match status" value="1"/>
</dbReference>
<evidence type="ECO:0000256" key="1">
    <source>
        <dbReference type="ARBA" id="ARBA00006754"/>
    </source>
</evidence>
<evidence type="ECO:0000313" key="5">
    <source>
        <dbReference type="Proteomes" id="UP000429644"/>
    </source>
</evidence>
<dbReference type="EMBL" id="WHPD01003657">
    <property type="protein sequence ID" value="MPV90375.1"/>
    <property type="molecule type" value="Genomic_DNA"/>
</dbReference>
<proteinExistence type="inferred from homology"/>
<dbReference type="RefSeq" id="WP_193314604.1">
    <property type="nucleotide sequence ID" value="NZ_BAAAOT010000030.1"/>
</dbReference>
<keyword evidence="5" id="KW-1185">Reference proteome</keyword>
<dbReference type="Pfam" id="PF17853">
    <property type="entry name" value="GGDEF_2"/>
    <property type="match status" value="1"/>
</dbReference>